<evidence type="ECO:0000256" key="1">
    <source>
        <dbReference type="ARBA" id="ARBA00004177"/>
    </source>
</evidence>
<evidence type="ECO:0000259" key="7">
    <source>
        <dbReference type="Pfam" id="PF07051"/>
    </source>
</evidence>
<sequence>MSSTSASFPEERQRRGTRPNVPEAVGPDYIPTEDERRVFRECDKESFWYRSVPFSVASMAVTQALFTRGILSASSRFGSLPKVAFAGLFGFIAGKMSYMKTCQEKIKRLENSPLAEVFRQRERLSQQYSKGPQSELGDSDTQSLNTTFQSAESPSQTSTQTRDYGFGYNPDPPMQMDRPDDFSAPVQSFIEEEEQPRKKSILYEDLRLKNREIYEVALIQKAEPLVKTPPQKEPERPNIKAKKNIYGDTWEE</sequence>
<evidence type="ECO:0000256" key="2">
    <source>
        <dbReference type="ARBA" id="ARBA00022753"/>
    </source>
</evidence>
<dbReference type="OrthoDB" id="6513616at2759"/>
<comment type="subcellular location">
    <subcellularLocation>
        <location evidence="1 5">Endosome</location>
    </subcellularLocation>
</comment>
<comment type="function">
    <text evidence="5">Maintains stem cell potency. Increases STAT3 phosphorylation and controls ERK phosphorylation. May act as a scaffold, increasing STAT3 recruitment onto endosomes.</text>
</comment>
<dbReference type="PANTHER" id="PTHR13336:SF4">
    <property type="entry name" value="OCIA DOMAIN-CONTAINING PROTEIN 1"/>
    <property type="match status" value="1"/>
</dbReference>
<dbReference type="PANTHER" id="PTHR13336">
    <property type="entry name" value="OVARIAN CARCINOMA IMMUNOREACTIVE ANTIGEN"/>
    <property type="match status" value="1"/>
</dbReference>
<evidence type="ECO:0000313" key="9">
    <source>
        <dbReference type="RefSeq" id="XP_029002169.1"/>
    </source>
</evidence>
<dbReference type="Proteomes" id="UP000515150">
    <property type="component" value="Chromosome 1"/>
</dbReference>
<gene>
    <name evidence="9" type="primary">LOC114853219</name>
</gene>
<dbReference type="InParanoid" id="A0A6P7M861"/>
<evidence type="ECO:0000256" key="5">
    <source>
        <dbReference type="RuleBase" id="RU369066"/>
    </source>
</evidence>
<reference evidence="9" key="1">
    <citation type="submission" date="2025-08" db="UniProtKB">
        <authorList>
            <consortium name="RefSeq"/>
        </authorList>
    </citation>
    <scope>IDENTIFICATION</scope>
</reference>
<dbReference type="Pfam" id="PF07051">
    <property type="entry name" value="OCIA"/>
    <property type="match status" value="1"/>
</dbReference>
<dbReference type="GO" id="GO:2000736">
    <property type="term" value="P:regulation of stem cell differentiation"/>
    <property type="evidence" value="ECO:0007669"/>
    <property type="project" value="UniProtKB-UniRule"/>
</dbReference>
<feature type="region of interest" description="Disordered" evidence="6">
    <location>
        <begin position="227"/>
        <end position="252"/>
    </location>
</feature>
<dbReference type="AlphaFoldDB" id="A0A6P7M861"/>
<evidence type="ECO:0000256" key="4">
    <source>
        <dbReference type="ARBA" id="ARBA00040877"/>
    </source>
</evidence>
<accession>A0A6P7M861</accession>
<evidence type="ECO:0000313" key="8">
    <source>
        <dbReference type="Proteomes" id="UP000515150"/>
    </source>
</evidence>
<dbReference type="GeneID" id="114853219"/>
<comment type="similarity">
    <text evidence="3 5">Belongs to the OCIAD1 family.</text>
</comment>
<feature type="compositionally biased region" description="Polar residues" evidence="6">
    <location>
        <begin position="139"/>
        <end position="162"/>
    </location>
</feature>
<keyword evidence="2 5" id="KW-0967">Endosome</keyword>
<comment type="domain">
    <text evidence="5">The OCIA domain is necessary and sufficient for endosomal localization.</text>
</comment>
<dbReference type="InterPro" id="IPR009764">
    <property type="entry name" value="OCIA_dom"/>
</dbReference>
<protein>
    <recommendedName>
        <fullName evidence="4 5">OCIA domain-containing protein 1</fullName>
    </recommendedName>
</protein>
<proteinExistence type="inferred from homology"/>
<dbReference type="InterPro" id="IPR040187">
    <property type="entry name" value="OCAD1/2"/>
</dbReference>
<name>A0A6P7M861_BETSP</name>
<dbReference type="FunCoup" id="A0A6P7M861">
    <property type="interactions" value="14"/>
</dbReference>
<comment type="subunit">
    <text evidence="5">Interacts with STAT3.</text>
</comment>
<dbReference type="GO" id="GO:0005768">
    <property type="term" value="C:endosome"/>
    <property type="evidence" value="ECO:0007669"/>
    <property type="project" value="UniProtKB-SubCell"/>
</dbReference>
<dbReference type="KEGG" id="bspl:114853219"/>
<feature type="domain" description="OCIA" evidence="7">
    <location>
        <begin position="28"/>
        <end position="113"/>
    </location>
</feature>
<evidence type="ECO:0000256" key="3">
    <source>
        <dbReference type="ARBA" id="ARBA00037952"/>
    </source>
</evidence>
<evidence type="ECO:0000256" key="6">
    <source>
        <dbReference type="SAM" id="MobiDB-lite"/>
    </source>
</evidence>
<feature type="region of interest" description="Disordered" evidence="6">
    <location>
        <begin position="1"/>
        <end position="29"/>
    </location>
</feature>
<organism evidence="8 9">
    <name type="scientific">Betta splendens</name>
    <name type="common">Siamese fighting fish</name>
    <dbReference type="NCBI Taxonomy" id="158456"/>
    <lineage>
        <taxon>Eukaryota</taxon>
        <taxon>Metazoa</taxon>
        <taxon>Chordata</taxon>
        <taxon>Craniata</taxon>
        <taxon>Vertebrata</taxon>
        <taxon>Euteleostomi</taxon>
        <taxon>Actinopterygii</taxon>
        <taxon>Neopterygii</taxon>
        <taxon>Teleostei</taxon>
        <taxon>Neoteleostei</taxon>
        <taxon>Acanthomorphata</taxon>
        <taxon>Anabantaria</taxon>
        <taxon>Anabantiformes</taxon>
        <taxon>Anabantoidei</taxon>
        <taxon>Osphronemidae</taxon>
        <taxon>Betta</taxon>
    </lineage>
</organism>
<feature type="region of interest" description="Disordered" evidence="6">
    <location>
        <begin position="126"/>
        <end position="179"/>
    </location>
</feature>
<dbReference type="RefSeq" id="XP_029002169.1">
    <property type="nucleotide sequence ID" value="XM_029146336.2"/>
</dbReference>
<keyword evidence="8" id="KW-1185">Reference proteome</keyword>